<proteinExistence type="predicted"/>
<name>A0AAW1KGX0_POPJA</name>
<gene>
    <name evidence="1" type="ORF">QE152_g23472</name>
</gene>
<dbReference type="AlphaFoldDB" id="A0AAW1KGX0"/>
<sequence>MQIKFYGQRRQFENLTIIPSPMGLRDGLGGEIVELGCESGEGGYHTDPFLASANRAAHILQNIQKRAGAEIMETVLTLLSVTEVANQ</sequence>
<accession>A0AAW1KGX0</accession>
<reference evidence="1 2" key="1">
    <citation type="journal article" date="2024" name="BMC Genomics">
        <title>De novo assembly and annotation of Popillia japonica's genome with initial clues to its potential as an invasive pest.</title>
        <authorList>
            <person name="Cucini C."/>
            <person name="Boschi S."/>
            <person name="Funari R."/>
            <person name="Cardaioli E."/>
            <person name="Iannotti N."/>
            <person name="Marturano G."/>
            <person name="Paoli F."/>
            <person name="Bruttini M."/>
            <person name="Carapelli A."/>
            <person name="Frati F."/>
            <person name="Nardi F."/>
        </authorList>
    </citation>
    <scope>NUCLEOTIDE SEQUENCE [LARGE SCALE GENOMIC DNA]</scope>
    <source>
        <strain evidence="1">DMR45628</strain>
    </source>
</reference>
<organism evidence="1 2">
    <name type="scientific">Popillia japonica</name>
    <name type="common">Japanese beetle</name>
    <dbReference type="NCBI Taxonomy" id="7064"/>
    <lineage>
        <taxon>Eukaryota</taxon>
        <taxon>Metazoa</taxon>
        <taxon>Ecdysozoa</taxon>
        <taxon>Arthropoda</taxon>
        <taxon>Hexapoda</taxon>
        <taxon>Insecta</taxon>
        <taxon>Pterygota</taxon>
        <taxon>Neoptera</taxon>
        <taxon>Endopterygota</taxon>
        <taxon>Coleoptera</taxon>
        <taxon>Polyphaga</taxon>
        <taxon>Scarabaeiformia</taxon>
        <taxon>Scarabaeidae</taxon>
        <taxon>Rutelinae</taxon>
        <taxon>Popillia</taxon>
    </lineage>
</organism>
<keyword evidence="2" id="KW-1185">Reference proteome</keyword>
<dbReference type="Proteomes" id="UP001458880">
    <property type="component" value="Unassembled WGS sequence"/>
</dbReference>
<protein>
    <submittedName>
        <fullName evidence="1">Uncharacterized protein</fullName>
    </submittedName>
</protein>
<evidence type="ECO:0000313" key="1">
    <source>
        <dbReference type="EMBL" id="KAK9717900.1"/>
    </source>
</evidence>
<evidence type="ECO:0000313" key="2">
    <source>
        <dbReference type="Proteomes" id="UP001458880"/>
    </source>
</evidence>
<dbReference type="EMBL" id="JASPKY010000235">
    <property type="protein sequence ID" value="KAK9717900.1"/>
    <property type="molecule type" value="Genomic_DNA"/>
</dbReference>
<comment type="caution">
    <text evidence="1">The sequence shown here is derived from an EMBL/GenBank/DDBJ whole genome shotgun (WGS) entry which is preliminary data.</text>
</comment>